<keyword evidence="4" id="KW-0479">Metal-binding</keyword>
<feature type="domain" description="FLZ-type" evidence="6">
    <location>
        <begin position="87"/>
        <end position="109"/>
    </location>
</feature>
<dbReference type="PANTHER" id="PTHR33059">
    <property type="entry name" value="FCS-LIKE ZINC FINGER 5"/>
    <property type="match status" value="1"/>
</dbReference>
<evidence type="ECO:0000313" key="7">
    <source>
        <dbReference type="EMBL" id="RRT58297.1"/>
    </source>
</evidence>
<organism evidence="7 8">
    <name type="scientific">Ensete ventricosum</name>
    <name type="common">Abyssinian banana</name>
    <name type="synonym">Musa ensete</name>
    <dbReference type="NCBI Taxonomy" id="4639"/>
    <lineage>
        <taxon>Eukaryota</taxon>
        <taxon>Viridiplantae</taxon>
        <taxon>Streptophyta</taxon>
        <taxon>Embryophyta</taxon>
        <taxon>Tracheophyta</taxon>
        <taxon>Spermatophyta</taxon>
        <taxon>Magnoliopsida</taxon>
        <taxon>Liliopsida</taxon>
        <taxon>Zingiberales</taxon>
        <taxon>Musaceae</taxon>
        <taxon>Ensete</taxon>
    </lineage>
</organism>
<dbReference type="GO" id="GO:0005737">
    <property type="term" value="C:cytoplasm"/>
    <property type="evidence" value="ECO:0007669"/>
    <property type="project" value="UniProtKB-SubCell"/>
</dbReference>
<dbReference type="GO" id="GO:0046872">
    <property type="term" value="F:metal ion binding"/>
    <property type="evidence" value="ECO:0007669"/>
    <property type="project" value="UniProtKB-KW"/>
</dbReference>
<comment type="subcellular location">
    <subcellularLocation>
        <location evidence="1">Cytoplasm</location>
    </subcellularLocation>
</comment>
<comment type="caution">
    <text evidence="7">The sequence shown here is derived from an EMBL/GenBank/DDBJ whole genome shotgun (WGS) entry which is preliminary data.</text>
</comment>
<dbReference type="EMBL" id="AMZH03008754">
    <property type="protein sequence ID" value="RRT58297.1"/>
    <property type="molecule type" value="Genomic_DNA"/>
</dbReference>
<reference evidence="7 8" key="1">
    <citation type="journal article" date="2014" name="Agronomy (Basel)">
        <title>A Draft Genome Sequence for Ensete ventricosum, the Drought-Tolerant Tree Against Hunger.</title>
        <authorList>
            <person name="Harrison J."/>
            <person name="Moore K.A."/>
            <person name="Paszkiewicz K."/>
            <person name="Jones T."/>
            <person name="Grant M."/>
            <person name="Ambacheew D."/>
            <person name="Muzemil S."/>
            <person name="Studholme D.J."/>
        </authorList>
    </citation>
    <scope>NUCLEOTIDE SEQUENCE [LARGE SCALE GENOMIC DNA]</scope>
</reference>
<evidence type="ECO:0000256" key="5">
    <source>
        <dbReference type="SAM" id="MobiDB-lite"/>
    </source>
</evidence>
<dbReference type="InterPro" id="IPR007650">
    <property type="entry name" value="Zf-FLZ_dom"/>
</dbReference>
<dbReference type="PANTHER" id="PTHR33059:SF84">
    <property type="entry name" value="FCS-LIKE ZINC FINGER 15"/>
    <property type="match status" value="1"/>
</dbReference>
<gene>
    <name evidence="7" type="ORF">B296_00046712</name>
</gene>
<evidence type="ECO:0000256" key="4">
    <source>
        <dbReference type="ARBA" id="ARBA00022723"/>
    </source>
</evidence>
<evidence type="ECO:0000256" key="3">
    <source>
        <dbReference type="ARBA" id="ARBA00022490"/>
    </source>
</evidence>
<keyword evidence="3" id="KW-0963">Cytoplasm</keyword>
<feature type="region of interest" description="Disordered" evidence="5">
    <location>
        <begin position="127"/>
        <end position="152"/>
    </location>
</feature>
<sequence>MSKNPKAPILLFPNPLRCCTPPTCSCGAPHAALPLLKPSQRHHHAGKESVSAAAATTVTWLNLRPFAHSHPRPVCSISNVCSGGLWLCRGDRAFCSVECRCRQIFMDEESWRSDQCSLSAATASAADAGAQSERGRPGRAARKGRVVAGGFA</sequence>
<proteinExistence type="inferred from homology"/>
<protein>
    <recommendedName>
        <fullName evidence="6">FLZ-type domain-containing protein</fullName>
    </recommendedName>
</protein>
<comment type="similarity">
    <text evidence="2">Belongs to the FLZ family.</text>
</comment>
<evidence type="ECO:0000259" key="6">
    <source>
        <dbReference type="Pfam" id="PF04570"/>
    </source>
</evidence>
<dbReference type="Pfam" id="PF04570">
    <property type="entry name" value="zf-FLZ"/>
    <property type="match status" value="1"/>
</dbReference>
<accession>A0A426Z2U6</accession>
<evidence type="ECO:0000313" key="8">
    <source>
        <dbReference type="Proteomes" id="UP000287651"/>
    </source>
</evidence>
<dbReference type="Proteomes" id="UP000287651">
    <property type="component" value="Unassembled WGS sequence"/>
</dbReference>
<dbReference type="AlphaFoldDB" id="A0A426Z2U6"/>
<name>A0A426Z2U6_ENSVE</name>
<evidence type="ECO:0000256" key="2">
    <source>
        <dbReference type="ARBA" id="ARBA00009374"/>
    </source>
</evidence>
<evidence type="ECO:0000256" key="1">
    <source>
        <dbReference type="ARBA" id="ARBA00004496"/>
    </source>
</evidence>